<reference evidence="4" key="2">
    <citation type="submission" date="2014-11" db="EMBL/GenBank/DDBJ databases">
        <title>Draft genome sequence of Hydrogenophaga intermedia S1.</title>
        <authorList>
            <person name="Gan H.M."/>
            <person name="Chew T.H."/>
            <person name="Stolz A."/>
        </authorList>
    </citation>
    <scope>NUCLEOTIDE SEQUENCE [LARGE SCALE GENOMIC DNA]</scope>
    <source>
        <strain evidence="4">S1</strain>
    </source>
</reference>
<evidence type="ECO:0000256" key="1">
    <source>
        <dbReference type="SAM" id="SignalP"/>
    </source>
</evidence>
<evidence type="ECO:0000259" key="2">
    <source>
        <dbReference type="PROSITE" id="PS51841"/>
    </source>
</evidence>
<gene>
    <name evidence="3" type="ORF">BN948_01627</name>
</gene>
<evidence type="ECO:0000313" key="3">
    <source>
        <dbReference type="EMBL" id="CDN87208.1"/>
    </source>
</evidence>
<dbReference type="Pfam" id="PF07589">
    <property type="entry name" value="PEP-CTERM"/>
    <property type="match status" value="1"/>
</dbReference>
<dbReference type="Pfam" id="PF00932">
    <property type="entry name" value="LTD"/>
    <property type="match status" value="1"/>
</dbReference>
<dbReference type="InterPro" id="IPR001322">
    <property type="entry name" value="Lamin_tail_dom"/>
</dbReference>
<dbReference type="EMBL" id="CCAE010000009">
    <property type="protein sequence ID" value="CDN87208.1"/>
    <property type="molecule type" value="Genomic_DNA"/>
</dbReference>
<proteinExistence type="predicted"/>
<dbReference type="Proteomes" id="UP000028878">
    <property type="component" value="Unassembled WGS sequence"/>
</dbReference>
<protein>
    <submittedName>
        <fullName evidence="3">Putative extracellular nuclease</fullName>
    </submittedName>
</protein>
<dbReference type="RefSeq" id="WP_009518065.1">
    <property type="nucleotide sequence ID" value="NZ_CCAE010000009.1"/>
</dbReference>
<dbReference type="PROSITE" id="PS51841">
    <property type="entry name" value="LTD"/>
    <property type="match status" value="1"/>
</dbReference>
<dbReference type="AlphaFoldDB" id="A0A1L1PB36"/>
<sequence length="227" mass="23668" precursor="true">MKKQLAAFAVAAFAACSSFAATSGVVITEWMYQGAGSTNREFIEFTNLGPTDVDFSGWSFDDDSRLSGTFPLSAFGIVAPGESVIITEMNATAFRDAWGLDASVKVWGPYTNNLGNGDEINLFDGAGNLVDRLTYGENPRTRGISGRATSADALGANDVSQWVFSSVGDIEGSWASSLGDIGSPGRTSFASPVPEPESYAMLLAGLGAVAGLVRRRRKAGLAATTAA</sequence>
<dbReference type="PROSITE" id="PS51257">
    <property type="entry name" value="PROKAR_LIPOPROTEIN"/>
    <property type="match status" value="1"/>
</dbReference>
<dbReference type="InterPro" id="IPR013424">
    <property type="entry name" value="Ice-binding_C"/>
</dbReference>
<feature type="domain" description="LTD" evidence="2">
    <location>
        <begin position="17"/>
        <end position="137"/>
    </location>
</feature>
<dbReference type="InterPro" id="IPR036415">
    <property type="entry name" value="Lamin_tail_dom_sf"/>
</dbReference>
<organism evidence="3 4">
    <name type="scientific">Hydrogenophaga intermedia</name>
    <dbReference type="NCBI Taxonomy" id="65786"/>
    <lineage>
        <taxon>Bacteria</taxon>
        <taxon>Pseudomonadati</taxon>
        <taxon>Pseudomonadota</taxon>
        <taxon>Betaproteobacteria</taxon>
        <taxon>Burkholderiales</taxon>
        <taxon>Comamonadaceae</taxon>
        <taxon>Hydrogenophaga</taxon>
    </lineage>
</organism>
<reference evidence="4" key="1">
    <citation type="submission" date="2014-02" db="EMBL/GenBank/DDBJ databases">
        <authorList>
            <person name="Gan H."/>
        </authorList>
    </citation>
    <scope>NUCLEOTIDE SEQUENCE [LARGE SCALE GENOMIC DNA]</scope>
    <source>
        <strain evidence="4">S1</strain>
    </source>
</reference>
<keyword evidence="4" id="KW-1185">Reference proteome</keyword>
<evidence type="ECO:0000313" key="4">
    <source>
        <dbReference type="Proteomes" id="UP000028878"/>
    </source>
</evidence>
<feature type="signal peptide" evidence="1">
    <location>
        <begin position="1"/>
        <end position="20"/>
    </location>
</feature>
<keyword evidence="1" id="KW-0732">Signal</keyword>
<feature type="chain" id="PRO_5009681306" evidence="1">
    <location>
        <begin position="21"/>
        <end position="227"/>
    </location>
</feature>
<accession>A0A1L1PB36</accession>
<dbReference type="NCBIfam" id="TIGR02595">
    <property type="entry name" value="PEP_CTERM"/>
    <property type="match status" value="1"/>
</dbReference>
<name>A0A1L1PB36_HYDIT</name>
<dbReference type="SUPFAM" id="SSF74853">
    <property type="entry name" value="Lamin A/C globular tail domain"/>
    <property type="match status" value="1"/>
</dbReference>